<proteinExistence type="inferred from homology"/>
<sequence>MFIIFFACVALGALVGVLAGMLGIGGGLLIVPALVYLLPHVLDVSLDVAMPMAIATSLSTIVLTAMSSARAHYKLGNLSRHIVTGCSIGIVLGAMVGAWLASVLPGEVVKSVFAYLVMAIAAQMVFGGQRRSETAISQTALVLIGLVVGCISAFMGIGGGALLVPALMWFRVDMKQAIGCAAFCGLVIALFGSASFVVTGWQLHDLPPGAFGYVYLPATVGIVITSVFTARIGAKIGHRLDTRRLKRIFAGFLILVSLRMLLG</sequence>
<feature type="transmembrane region" description="Helical" evidence="6">
    <location>
        <begin position="81"/>
        <end position="102"/>
    </location>
</feature>
<evidence type="ECO:0000256" key="4">
    <source>
        <dbReference type="ARBA" id="ARBA00022989"/>
    </source>
</evidence>
<dbReference type="InterPro" id="IPR002781">
    <property type="entry name" value="TM_pro_TauE-like"/>
</dbReference>
<dbReference type="EMBL" id="JAJEWP010000006">
    <property type="protein sequence ID" value="MCC2617961.1"/>
    <property type="molecule type" value="Genomic_DNA"/>
</dbReference>
<name>A0ABS8GCY5_9ALTE</name>
<keyword evidence="5 6" id="KW-0472">Membrane</keyword>
<feature type="transmembrane region" description="Helical" evidence="6">
    <location>
        <begin position="210"/>
        <end position="233"/>
    </location>
</feature>
<dbReference type="Pfam" id="PF01925">
    <property type="entry name" value="TauE"/>
    <property type="match status" value="1"/>
</dbReference>
<keyword evidence="8" id="KW-1185">Reference proteome</keyword>
<dbReference type="RefSeq" id="WP_229162398.1">
    <property type="nucleotide sequence ID" value="NZ_JAJEWP010000006.1"/>
</dbReference>
<evidence type="ECO:0000256" key="5">
    <source>
        <dbReference type="ARBA" id="ARBA00023136"/>
    </source>
</evidence>
<protein>
    <recommendedName>
        <fullName evidence="6">Probable membrane transporter protein</fullName>
    </recommendedName>
</protein>
<keyword evidence="6" id="KW-1003">Cell membrane</keyword>
<comment type="subcellular location">
    <subcellularLocation>
        <location evidence="6">Cell membrane</location>
        <topology evidence="6">Multi-pass membrane protein</topology>
    </subcellularLocation>
    <subcellularLocation>
        <location evidence="1">Membrane</location>
        <topology evidence="1">Multi-pass membrane protein</topology>
    </subcellularLocation>
</comment>
<keyword evidence="4 6" id="KW-1133">Transmembrane helix</keyword>
<dbReference type="PANTHER" id="PTHR43483:SF3">
    <property type="entry name" value="MEMBRANE TRANSPORTER PROTEIN HI_0806-RELATED"/>
    <property type="match status" value="1"/>
</dbReference>
<feature type="transmembrane region" description="Helical" evidence="6">
    <location>
        <begin position="140"/>
        <end position="170"/>
    </location>
</feature>
<accession>A0ABS8GCY5</accession>
<dbReference type="Proteomes" id="UP001520878">
    <property type="component" value="Unassembled WGS sequence"/>
</dbReference>
<evidence type="ECO:0000256" key="1">
    <source>
        <dbReference type="ARBA" id="ARBA00004141"/>
    </source>
</evidence>
<organism evidence="7 8">
    <name type="scientific">Fluctibacter halophilus</name>
    <dbReference type="NCBI Taxonomy" id="226011"/>
    <lineage>
        <taxon>Bacteria</taxon>
        <taxon>Pseudomonadati</taxon>
        <taxon>Pseudomonadota</taxon>
        <taxon>Gammaproteobacteria</taxon>
        <taxon>Alteromonadales</taxon>
        <taxon>Alteromonadaceae</taxon>
        <taxon>Fluctibacter</taxon>
    </lineage>
</organism>
<dbReference type="PANTHER" id="PTHR43483">
    <property type="entry name" value="MEMBRANE TRANSPORTER PROTEIN HI_0806-RELATED"/>
    <property type="match status" value="1"/>
</dbReference>
<gene>
    <name evidence="7" type="ORF">LJ739_17035</name>
</gene>
<feature type="transmembrane region" description="Helical" evidence="6">
    <location>
        <begin position="108"/>
        <end position="128"/>
    </location>
</feature>
<evidence type="ECO:0000256" key="6">
    <source>
        <dbReference type="RuleBase" id="RU363041"/>
    </source>
</evidence>
<comment type="similarity">
    <text evidence="2 6">Belongs to the 4-toluene sulfonate uptake permease (TSUP) (TC 2.A.102) family.</text>
</comment>
<feature type="transmembrane region" description="Helical" evidence="6">
    <location>
        <begin position="176"/>
        <end position="198"/>
    </location>
</feature>
<feature type="transmembrane region" description="Helical" evidence="6">
    <location>
        <begin position="48"/>
        <end position="69"/>
    </location>
</feature>
<comment type="caution">
    <text evidence="7">The sequence shown here is derived from an EMBL/GenBank/DDBJ whole genome shotgun (WGS) entry which is preliminary data.</text>
</comment>
<evidence type="ECO:0000313" key="7">
    <source>
        <dbReference type="EMBL" id="MCC2617961.1"/>
    </source>
</evidence>
<evidence type="ECO:0000256" key="2">
    <source>
        <dbReference type="ARBA" id="ARBA00009142"/>
    </source>
</evidence>
<evidence type="ECO:0000313" key="8">
    <source>
        <dbReference type="Proteomes" id="UP001520878"/>
    </source>
</evidence>
<reference evidence="7 8" key="1">
    <citation type="submission" date="2021-10" db="EMBL/GenBank/DDBJ databases">
        <title>Draft genome of Aestuariibacter halophilus JC2043.</title>
        <authorList>
            <person name="Emsley S.A."/>
            <person name="Pfannmuller K.M."/>
            <person name="Ushijima B."/>
            <person name="Saw J.H."/>
            <person name="Videau P."/>
        </authorList>
    </citation>
    <scope>NUCLEOTIDE SEQUENCE [LARGE SCALE GENOMIC DNA]</scope>
    <source>
        <strain evidence="7 8">JC2043</strain>
    </source>
</reference>
<evidence type="ECO:0000256" key="3">
    <source>
        <dbReference type="ARBA" id="ARBA00022692"/>
    </source>
</evidence>
<feature type="transmembrane region" description="Helical" evidence="6">
    <location>
        <begin position="245"/>
        <end position="262"/>
    </location>
</feature>
<keyword evidence="3 6" id="KW-0812">Transmembrane</keyword>
<feature type="transmembrane region" description="Helical" evidence="6">
    <location>
        <begin position="7"/>
        <end position="36"/>
    </location>
</feature>